<keyword evidence="2" id="KW-1185">Reference proteome</keyword>
<gene>
    <name evidence="1" type="ORF">BO78DRAFT_314175</name>
</gene>
<dbReference type="AlphaFoldDB" id="A0A319EA89"/>
<protein>
    <recommendedName>
        <fullName evidence="3">Protein kinase domain-containing protein</fullName>
    </recommendedName>
</protein>
<dbReference type="Pfam" id="PF06293">
    <property type="entry name" value="Kdo"/>
    <property type="match status" value="1"/>
</dbReference>
<dbReference type="EMBL" id="KZ826345">
    <property type="protein sequence ID" value="PYI07017.1"/>
    <property type="molecule type" value="Genomic_DNA"/>
</dbReference>
<accession>A0A319EA89</accession>
<name>A0A319EA89_ASPSB</name>
<dbReference type="Gene3D" id="1.10.510.10">
    <property type="entry name" value="Transferase(Phosphotransferase) domain 1"/>
    <property type="match status" value="1"/>
</dbReference>
<evidence type="ECO:0008006" key="3">
    <source>
        <dbReference type="Google" id="ProtNLM"/>
    </source>
</evidence>
<dbReference type="InterPro" id="IPR011009">
    <property type="entry name" value="Kinase-like_dom_sf"/>
</dbReference>
<dbReference type="Proteomes" id="UP000248423">
    <property type="component" value="Unassembled WGS sequence"/>
</dbReference>
<feature type="non-terminal residue" evidence="1">
    <location>
        <position position="1"/>
    </location>
</feature>
<dbReference type="STRING" id="1448318.A0A319EA89"/>
<evidence type="ECO:0000313" key="2">
    <source>
        <dbReference type="Proteomes" id="UP000248423"/>
    </source>
</evidence>
<reference evidence="1 2" key="1">
    <citation type="submission" date="2018-02" db="EMBL/GenBank/DDBJ databases">
        <title>The genomes of Aspergillus section Nigri reveals drivers in fungal speciation.</title>
        <authorList>
            <consortium name="DOE Joint Genome Institute"/>
            <person name="Vesth T.C."/>
            <person name="Nybo J."/>
            <person name="Theobald S."/>
            <person name="Brandl J."/>
            <person name="Frisvad J.C."/>
            <person name="Nielsen K.F."/>
            <person name="Lyhne E.K."/>
            <person name="Kogle M.E."/>
            <person name="Kuo A."/>
            <person name="Riley R."/>
            <person name="Clum A."/>
            <person name="Nolan M."/>
            <person name="Lipzen A."/>
            <person name="Salamov A."/>
            <person name="Henrissat B."/>
            <person name="Wiebenga A."/>
            <person name="De vries R.P."/>
            <person name="Grigoriev I.V."/>
            <person name="Mortensen U.H."/>
            <person name="Andersen M.R."/>
            <person name="Baker S.E."/>
        </authorList>
    </citation>
    <scope>NUCLEOTIDE SEQUENCE [LARGE SCALE GENOMIC DNA]</scope>
    <source>
        <strain evidence="1 2">CBS 121057</strain>
    </source>
</reference>
<dbReference type="VEuPathDB" id="FungiDB:BO78DRAFT_314175"/>
<dbReference type="OrthoDB" id="4185642at2759"/>
<proteinExistence type="predicted"/>
<evidence type="ECO:0000313" key="1">
    <source>
        <dbReference type="EMBL" id="PYI07017.1"/>
    </source>
</evidence>
<sequence length="209" mass="24466">NITVSCVFRTIWHGKDCVLKVPLPAGRRPRALRREIDPFKCESTAFIRLLEHGLCDRGYIPYFYGLVEHIQPANHLPHLQDFLGDTTCPNAVLMEYIPNLQSINLSNFSEKRIHRLQQILLEVHRAGVYHGDPYPRNIMIQTTSDRVLWIDFDRAQTFTPQSIKPYQLDWLQHETNMMDYFVEALAADVKIGKIDATWSYYYEYVCFIS</sequence>
<organism evidence="1 2">
    <name type="scientific">Aspergillus sclerotiicarbonarius (strain CBS 121057 / IBT 28362)</name>
    <dbReference type="NCBI Taxonomy" id="1448318"/>
    <lineage>
        <taxon>Eukaryota</taxon>
        <taxon>Fungi</taxon>
        <taxon>Dikarya</taxon>
        <taxon>Ascomycota</taxon>
        <taxon>Pezizomycotina</taxon>
        <taxon>Eurotiomycetes</taxon>
        <taxon>Eurotiomycetidae</taxon>
        <taxon>Eurotiales</taxon>
        <taxon>Aspergillaceae</taxon>
        <taxon>Aspergillus</taxon>
        <taxon>Aspergillus subgen. Circumdati</taxon>
    </lineage>
</organism>
<dbReference type="SUPFAM" id="SSF56112">
    <property type="entry name" value="Protein kinase-like (PK-like)"/>
    <property type="match status" value="1"/>
</dbReference>